<dbReference type="CDD" id="cd05254">
    <property type="entry name" value="dTDP_HR_like_SDR_e"/>
    <property type="match status" value="1"/>
</dbReference>
<evidence type="ECO:0000313" key="5">
    <source>
        <dbReference type="EMBL" id="WIM71196.1"/>
    </source>
</evidence>
<evidence type="ECO:0000313" key="6">
    <source>
        <dbReference type="Proteomes" id="UP001238805"/>
    </source>
</evidence>
<dbReference type="Gene3D" id="3.90.25.10">
    <property type="entry name" value="UDP-galactose 4-epimerase, domain 1"/>
    <property type="match status" value="1"/>
</dbReference>
<protein>
    <recommendedName>
        <fullName evidence="3">dTDP-4-dehydrorhamnose reductase</fullName>
        <ecNumber evidence="3">1.1.1.133</ecNumber>
    </recommendedName>
</protein>
<dbReference type="RefSeq" id="WP_284875769.1">
    <property type="nucleotide sequence ID" value="NZ_CP126970.1"/>
</dbReference>
<dbReference type="InterPro" id="IPR005913">
    <property type="entry name" value="dTDP_dehydrorham_reduct"/>
</dbReference>
<evidence type="ECO:0000256" key="3">
    <source>
        <dbReference type="RuleBase" id="RU364082"/>
    </source>
</evidence>
<dbReference type="NCBIfam" id="TIGR01214">
    <property type="entry name" value="rmlD"/>
    <property type="match status" value="1"/>
</dbReference>
<organism evidence="5 6">
    <name type="scientific">Corynebacterium suedekumii</name>
    <dbReference type="NCBI Taxonomy" id="3049801"/>
    <lineage>
        <taxon>Bacteria</taxon>
        <taxon>Bacillati</taxon>
        <taxon>Actinomycetota</taxon>
        <taxon>Actinomycetes</taxon>
        <taxon>Mycobacteriales</taxon>
        <taxon>Corynebacteriaceae</taxon>
        <taxon>Corynebacterium</taxon>
    </lineage>
</organism>
<keyword evidence="3" id="KW-0521">NADP</keyword>
<dbReference type="PANTHER" id="PTHR10491:SF4">
    <property type="entry name" value="METHIONINE ADENOSYLTRANSFERASE 2 SUBUNIT BETA"/>
    <property type="match status" value="1"/>
</dbReference>
<comment type="similarity">
    <text evidence="1">Belongs to the dTDP-4-dehydrorhamnose 3,5-epimerase family.</text>
</comment>
<name>A0ABY8VQ98_9CORY</name>
<dbReference type="Pfam" id="PF00908">
    <property type="entry name" value="dTDP_sugar_isom"/>
    <property type="match status" value="1"/>
</dbReference>
<dbReference type="SUPFAM" id="SSF51735">
    <property type="entry name" value="NAD(P)-binding Rossmann-fold domains"/>
    <property type="match status" value="1"/>
</dbReference>
<dbReference type="InterPro" id="IPR014710">
    <property type="entry name" value="RmlC-like_jellyroll"/>
</dbReference>
<dbReference type="Pfam" id="PF04321">
    <property type="entry name" value="RmlD_sub_bind"/>
    <property type="match status" value="1"/>
</dbReference>
<dbReference type="InterPro" id="IPR000888">
    <property type="entry name" value="RmlC-like"/>
</dbReference>
<reference evidence="5 6" key="1">
    <citation type="submission" date="2023-05" db="EMBL/GenBank/DDBJ databases">
        <title>Corynebacterium suedekumii sp. nov. and Corynebacterium breve sp. nov. isolated from raw cow's milk.</title>
        <authorList>
            <person name="Baer M.K."/>
            <person name="Mehl L."/>
            <person name="Hellmuth R."/>
            <person name="Marke G."/>
            <person name="Lipski A."/>
        </authorList>
    </citation>
    <scope>NUCLEOTIDE SEQUENCE [LARGE SCALE GENOMIC DNA]</scope>
    <source>
        <strain evidence="5 6">LM112</strain>
    </source>
</reference>
<dbReference type="EMBL" id="CP126970">
    <property type="protein sequence ID" value="WIM71196.1"/>
    <property type="molecule type" value="Genomic_DNA"/>
</dbReference>
<dbReference type="EC" id="1.1.1.133" evidence="3"/>
<dbReference type="PANTHER" id="PTHR10491">
    <property type="entry name" value="DTDP-4-DEHYDRORHAMNOSE REDUCTASE"/>
    <property type="match status" value="1"/>
</dbReference>
<accession>A0ABY8VQ98</accession>
<dbReference type="Gene3D" id="3.40.50.720">
    <property type="entry name" value="NAD(P)-binding Rossmann-like Domain"/>
    <property type="match status" value="1"/>
</dbReference>
<dbReference type="InterPro" id="IPR029903">
    <property type="entry name" value="RmlD-like-bd"/>
</dbReference>
<dbReference type="GO" id="GO:0008831">
    <property type="term" value="F:dTDP-4-dehydrorhamnose reductase activity"/>
    <property type="evidence" value="ECO:0007669"/>
    <property type="project" value="UniProtKB-EC"/>
</dbReference>
<keyword evidence="3 5" id="KW-0560">Oxidoreductase</keyword>
<dbReference type="InterPro" id="IPR011051">
    <property type="entry name" value="RmlC_Cupin_sf"/>
</dbReference>
<dbReference type="Proteomes" id="UP001238805">
    <property type="component" value="Chromosome"/>
</dbReference>
<comment type="similarity">
    <text evidence="2 3">Belongs to the dTDP-4-dehydrorhamnose reductase family.</text>
</comment>
<keyword evidence="6" id="KW-1185">Reference proteome</keyword>
<evidence type="ECO:0000256" key="1">
    <source>
        <dbReference type="ARBA" id="ARBA00010154"/>
    </source>
</evidence>
<comment type="pathway">
    <text evidence="3">Carbohydrate biosynthesis; dTDP-L-rhamnose biosynthesis.</text>
</comment>
<feature type="domain" description="RmlD-like substrate binding" evidence="4">
    <location>
        <begin position="172"/>
        <end position="441"/>
    </location>
</feature>
<comment type="function">
    <text evidence="3">Catalyzes the reduction of dTDP-6-deoxy-L-lyxo-4-hexulose to yield dTDP-L-rhamnose.</text>
</comment>
<evidence type="ECO:0000259" key="4">
    <source>
        <dbReference type="Pfam" id="PF04321"/>
    </source>
</evidence>
<dbReference type="SUPFAM" id="SSF51182">
    <property type="entry name" value="RmlC-like cupins"/>
    <property type="match status" value="1"/>
</dbReference>
<dbReference type="Gene3D" id="2.60.120.10">
    <property type="entry name" value="Jelly Rolls"/>
    <property type="match status" value="1"/>
</dbReference>
<proteinExistence type="inferred from homology"/>
<dbReference type="InterPro" id="IPR036291">
    <property type="entry name" value="NAD(P)-bd_dom_sf"/>
</dbReference>
<sequence length="442" mass="48320">MRSTAIEGLIVLDLAVHTDERGWFKESWQRARMTGEGLQDFRPVQSNVAFNATAGTTRGLHAEPWDKLVTVGTGRVQGGWVDLREGSRTFGETESAEIGPGTAVFVPRGVANGYQALEDDTTYLYLVNDHWSPDAPYVNVSHRLVDWPLEPVNLSDKDLANPAELIPVAPRRILVTGADGQVGRALRKVLPDAEFCTREEFDITDPPERPWRQYAAIINAAAYTDVDGAEDDRATAWRVNAEGPAQLARIATEHNLTLVHLSSDYVFDGDTDRPYTEEDPLSPVSVYGQSKAAGDIAVATAPRHYIVRTGWVVGEGRNFVDTMRGLAEKGVQPQVVHDQKGRPTFAGDLAKGIAHLLTAQPEYGTYHLTGAGDEVGWDEVAMATFTALGQDPDNVHPVSSAQYFAGKRHAPRPSRSTLSTAKIEATGWAPRNWRVGLALYLA</sequence>
<evidence type="ECO:0000256" key="2">
    <source>
        <dbReference type="ARBA" id="ARBA00010944"/>
    </source>
</evidence>
<gene>
    <name evidence="5" type="primary">rfbD</name>
    <name evidence="5" type="ORF">QP029_05255</name>
</gene>